<gene>
    <name evidence="2" type="ORF">CYMTET_9437</name>
</gene>
<dbReference type="EMBL" id="LGRX02003140">
    <property type="protein sequence ID" value="KAK3282841.1"/>
    <property type="molecule type" value="Genomic_DNA"/>
</dbReference>
<protein>
    <submittedName>
        <fullName evidence="2">Uncharacterized protein</fullName>
    </submittedName>
</protein>
<reference evidence="2 3" key="1">
    <citation type="journal article" date="2015" name="Genome Biol. Evol.">
        <title>Comparative Genomics of a Bacterivorous Green Alga Reveals Evolutionary Causalities and Consequences of Phago-Mixotrophic Mode of Nutrition.</title>
        <authorList>
            <person name="Burns J.A."/>
            <person name="Paasch A."/>
            <person name="Narechania A."/>
            <person name="Kim E."/>
        </authorList>
    </citation>
    <scope>NUCLEOTIDE SEQUENCE [LARGE SCALE GENOMIC DNA]</scope>
    <source>
        <strain evidence="2 3">PLY_AMNH</strain>
    </source>
</reference>
<dbReference type="Gene3D" id="1.20.920.20">
    <property type="match status" value="1"/>
</dbReference>
<name>A0AAE0LEV5_9CHLO</name>
<comment type="caution">
    <text evidence="2">The sequence shown here is derived from an EMBL/GenBank/DDBJ whole genome shotgun (WGS) entry which is preliminary data.</text>
</comment>
<dbReference type="Gene3D" id="1.25.40.20">
    <property type="entry name" value="Ankyrin repeat-containing domain"/>
    <property type="match status" value="1"/>
</dbReference>
<dbReference type="SUPFAM" id="SSF48403">
    <property type="entry name" value="Ankyrin repeat"/>
    <property type="match status" value="1"/>
</dbReference>
<organism evidence="2 3">
    <name type="scientific">Cymbomonas tetramitiformis</name>
    <dbReference type="NCBI Taxonomy" id="36881"/>
    <lineage>
        <taxon>Eukaryota</taxon>
        <taxon>Viridiplantae</taxon>
        <taxon>Chlorophyta</taxon>
        <taxon>Pyramimonadophyceae</taxon>
        <taxon>Pyramimonadales</taxon>
        <taxon>Pyramimonadaceae</taxon>
        <taxon>Cymbomonas</taxon>
    </lineage>
</organism>
<keyword evidence="3" id="KW-1185">Reference proteome</keyword>
<dbReference type="InterPro" id="IPR036770">
    <property type="entry name" value="Ankyrin_rpt-contain_sf"/>
</dbReference>
<sequence length="488" mass="54091">MVSSAEEFDLHRAVSTGDIQTLREKSESGALQDSIDLPGQDGGAPLHLAARNCDIEIVELLLLSGASVACVDTAGLTPAQIATDSHADADKKVVTLSAIELAGALQVEKSPGKSSKRSSKSGSLRALSQSRNLATKFSESWPAVREGAIAELRRVTALTQIPLLQKELARVERTSHESEARIENLKKCLESLRRVASGQSTDGNGLVEEVVAQREQRAQTSETALDVVVEELKHSVKDMKSYHKYSSPPEVAHDLFLAVRVLLCDSMGPFVEEGEAIGSDREQVRRQSDAFLQIKVRWKQKKSIHSFQEDLANVKKYVLRDDVDGLRHAIAYIRPLLNDESFTPQHMNKVSELLGVLCRWVHLVIMLYDSRNFIHMYRESLSCGDKRHAAEEAVKLVEEDLQALVSETSRGANGSQWMITELSRKQDEVLEAVMLAQKGENSFSLAGGNWDRITDLVEAVCCPQEEVDEQQEEELLLLELKSSRILES</sequence>
<dbReference type="AlphaFoldDB" id="A0AAE0LEV5"/>
<proteinExistence type="predicted"/>
<keyword evidence="1" id="KW-0040">ANK repeat</keyword>
<dbReference type="Proteomes" id="UP001190700">
    <property type="component" value="Unassembled WGS sequence"/>
</dbReference>
<evidence type="ECO:0000313" key="3">
    <source>
        <dbReference type="Proteomes" id="UP001190700"/>
    </source>
</evidence>
<dbReference type="Pfam" id="PF00023">
    <property type="entry name" value="Ank"/>
    <property type="match status" value="1"/>
</dbReference>
<dbReference type="PROSITE" id="PS50088">
    <property type="entry name" value="ANK_REPEAT"/>
    <property type="match status" value="1"/>
</dbReference>
<accession>A0AAE0LEV5</accession>
<dbReference type="PROSITE" id="PS50297">
    <property type="entry name" value="ANK_REP_REGION"/>
    <property type="match status" value="1"/>
</dbReference>
<evidence type="ECO:0000313" key="2">
    <source>
        <dbReference type="EMBL" id="KAK3282841.1"/>
    </source>
</evidence>
<dbReference type="SMART" id="SM00248">
    <property type="entry name" value="ANK"/>
    <property type="match status" value="1"/>
</dbReference>
<dbReference type="InterPro" id="IPR002110">
    <property type="entry name" value="Ankyrin_rpt"/>
</dbReference>
<evidence type="ECO:0000256" key="1">
    <source>
        <dbReference type="PROSITE-ProRule" id="PRU00023"/>
    </source>
</evidence>
<feature type="repeat" description="ANK" evidence="1">
    <location>
        <begin position="41"/>
        <end position="73"/>
    </location>
</feature>